<feature type="domain" description="Calcineurin-like phosphoesterase" evidence="5">
    <location>
        <begin position="1"/>
        <end position="211"/>
    </location>
</feature>
<accession>A0A8T4L1A1</accession>
<gene>
    <name evidence="6" type="ORF">J4215_00555</name>
</gene>
<dbReference type="AlphaFoldDB" id="A0A8T4L1A1"/>
<evidence type="ECO:0000256" key="3">
    <source>
        <dbReference type="ARBA" id="ARBA00022839"/>
    </source>
</evidence>
<dbReference type="InterPro" id="IPR004843">
    <property type="entry name" value="Calcineurin-like_PHP"/>
</dbReference>
<keyword evidence="1" id="KW-0540">Nuclease</keyword>
<dbReference type="PANTHER" id="PTHR30337">
    <property type="entry name" value="COMPONENT OF ATP-DEPENDENT DSDNA EXONUCLEASE"/>
    <property type="match status" value="1"/>
</dbReference>
<dbReference type="Proteomes" id="UP000675968">
    <property type="component" value="Unassembled WGS sequence"/>
</dbReference>
<evidence type="ECO:0000313" key="7">
    <source>
        <dbReference type="Proteomes" id="UP000675968"/>
    </source>
</evidence>
<comment type="caution">
    <text evidence="6">The sequence shown here is derived from an EMBL/GenBank/DDBJ whole genome shotgun (WGS) entry which is preliminary data.</text>
</comment>
<evidence type="ECO:0000256" key="4">
    <source>
        <dbReference type="SAM" id="MobiDB-lite"/>
    </source>
</evidence>
<dbReference type="InterPro" id="IPR041796">
    <property type="entry name" value="Mre11_N"/>
</dbReference>
<evidence type="ECO:0000259" key="5">
    <source>
        <dbReference type="Pfam" id="PF00149"/>
    </source>
</evidence>
<dbReference type="CDD" id="cd00840">
    <property type="entry name" value="MPP_Mre11_N"/>
    <property type="match status" value="1"/>
</dbReference>
<keyword evidence="2" id="KW-0378">Hydrolase</keyword>
<reference evidence="6" key="1">
    <citation type="submission" date="2021-03" db="EMBL/GenBank/DDBJ databases">
        <authorList>
            <person name="Jaffe A."/>
        </authorList>
    </citation>
    <scope>NUCLEOTIDE SEQUENCE</scope>
    <source>
        <strain evidence="6">RIFCSPLOWO2_01_FULL_AR10_48_17</strain>
    </source>
</reference>
<dbReference type="InterPro" id="IPR050535">
    <property type="entry name" value="DNA_Repair-Maintenance_Comp"/>
</dbReference>
<organism evidence="6 7">
    <name type="scientific">Candidatus Iainarchaeum sp</name>
    <dbReference type="NCBI Taxonomy" id="3101447"/>
    <lineage>
        <taxon>Archaea</taxon>
        <taxon>Candidatus Iainarchaeota</taxon>
        <taxon>Candidatus Iainarchaeia</taxon>
        <taxon>Candidatus Iainarchaeales</taxon>
        <taxon>Candidatus Iainarchaeaceae</taxon>
        <taxon>Candidatus Iainarchaeum</taxon>
    </lineage>
</organism>
<dbReference type="GO" id="GO:0004527">
    <property type="term" value="F:exonuclease activity"/>
    <property type="evidence" value="ECO:0007669"/>
    <property type="project" value="UniProtKB-KW"/>
</dbReference>
<reference evidence="6" key="2">
    <citation type="submission" date="2021-05" db="EMBL/GenBank/DDBJ databases">
        <title>Protein family content uncovers lineage relationships and bacterial pathway maintenance mechanisms in DPANN archaea.</title>
        <authorList>
            <person name="Castelle C.J."/>
            <person name="Meheust R."/>
            <person name="Jaffe A.L."/>
            <person name="Seitz K."/>
            <person name="Gong X."/>
            <person name="Baker B.J."/>
            <person name="Banfield J.F."/>
        </authorList>
    </citation>
    <scope>NUCLEOTIDE SEQUENCE</scope>
    <source>
        <strain evidence="6">RIFCSPLOWO2_01_FULL_AR10_48_17</strain>
    </source>
</reference>
<sequence length="431" mass="47883">MRIGIFSDCHFGFAEGTERCDDAFLQAKQALEGVLKKKVDFVLLAGDLFDSNEPSPEAWKQAFDFFGIGKKVSSNLSVEKVLRDGSKIPFSWGSIPMVSIHGTHEHRPKGLVNALEVLEAGGQMVHLHGNYCLVSNGVETVAIHGLSGVPEKVALNVLQAWNPTPVSNVFNMLVLHQSIKEFLPTEDDMSVSISLSDLPSGFDLYVNGHLHWANETQFGNNRFLLTGSTVVTQMKRLESQKPKGFFVLDTGTKKLEFFSIPSQRLVFYEKMAFEDASLEDVRNRVTGYLDGLFSKSFDQKPLVRLKLVGSIGKGFSSSDLQLSKLIAPYKEKAFFSADESFSEVSLRQKIAELRAFQKSKVSVLEMGLELLDKNLSETPFDSAFDSRQIFEWLSEGETEKAMEALMESKAKKEGKQTVNDLAETPSSLKAL</sequence>
<dbReference type="Gene3D" id="3.60.21.10">
    <property type="match status" value="1"/>
</dbReference>
<evidence type="ECO:0000256" key="2">
    <source>
        <dbReference type="ARBA" id="ARBA00022801"/>
    </source>
</evidence>
<keyword evidence="3 6" id="KW-0269">Exonuclease</keyword>
<name>A0A8T4L1A1_9ARCH</name>
<feature type="region of interest" description="Disordered" evidence="4">
    <location>
        <begin position="408"/>
        <end position="431"/>
    </location>
</feature>
<protein>
    <submittedName>
        <fullName evidence="6">DNA repair exonuclease</fullName>
    </submittedName>
</protein>
<feature type="compositionally biased region" description="Polar residues" evidence="4">
    <location>
        <begin position="416"/>
        <end position="431"/>
    </location>
</feature>
<evidence type="ECO:0000256" key="1">
    <source>
        <dbReference type="ARBA" id="ARBA00022722"/>
    </source>
</evidence>
<proteinExistence type="predicted"/>
<dbReference type="PANTHER" id="PTHR30337:SF0">
    <property type="entry name" value="NUCLEASE SBCCD SUBUNIT D"/>
    <property type="match status" value="1"/>
</dbReference>
<dbReference type="Pfam" id="PF00149">
    <property type="entry name" value="Metallophos"/>
    <property type="match status" value="1"/>
</dbReference>
<dbReference type="EMBL" id="JAGVWC010000006">
    <property type="protein sequence ID" value="MBS3061053.1"/>
    <property type="molecule type" value="Genomic_DNA"/>
</dbReference>
<evidence type="ECO:0000313" key="6">
    <source>
        <dbReference type="EMBL" id="MBS3061053.1"/>
    </source>
</evidence>
<dbReference type="SUPFAM" id="SSF56300">
    <property type="entry name" value="Metallo-dependent phosphatases"/>
    <property type="match status" value="1"/>
</dbReference>
<dbReference type="InterPro" id="IPR029052">
    <property type="entry name" value="Metallo-depent_PP-like"/>
</dbReference>